<evidence type="ECO:0000256" key="2">
    <source>
        <dbReference type="ARBA" id="ARBA00023110"/>
    </source>
</evidence>
<dbReference type="InterPro" id="IPR003613">
    <property type="entry name" value="Ubox_domain"/>
</dbReference>
<dbReference type="Pfam" id="PF00179">
    <property type="entry name" value="UQ_con"/>
    <property type="match status" value="1"/>
</dbReference>
<reference evidence="5" key="1">
    <citation type="journal article" date="2020" name="Stud. Mycol.">
        <title>101 Dothideomycetes genomes: a test case for predicting lifestyles and emergence of pathogens.</title>
        <authorList>
            <person name="Haridas S."/>
            <person name="Albert R."/>
            <person name="Binder M."/>
            <person name="Bloem J."/>
            <person name="Labutti K."/>
            <person name="Salamov A."/>
            <person name="Andreopoulos B."/>
            <person name="Baker S."/>
            <person name="Barry K."/>
            <person name="Bills G."/>
            <person name="Bluhm B."/>
            <person name="Cannon C."/>
            <person name="Castanera R."/>
            <person name="Culley D."/>
            <person name="Daum C."/>
            <person name="Ezra D."/>
            <person name="Gonzalez J."/>
            <person name="Henrissat B."/>
            <person name="Kuo A."/>
            <person name="Liang C."/>
            <person name="Lipzen A."/>
            <person name="Lutzoni F."/>
            <person name="Magnuson J."/>
            <person name="Mondo S."/>
            <person name="Nolan M."/>
            <person name="Ohm R."/>
            <person name="Pangilinan J."/>
            <person name="Park H.-J."/>
            <person name="Ramirez L."/>
            <person name="Alfaro M."/>
            <person name="Sun H."/>
            <person name="Tritt A."/>
            <person name="Yoshinaga Y."/>
            <person name="Zwiers L.-H."/>
            <person name="Turgeon B."/>
            <person name="Goodwin S."/>
            <person name="Spatafora J."/>
            <person name="Crous P."/>
            <person name="Grigoriev I."/>
        </authorList>
    </citation>
    <scope>NUCLEOTIDE SEQUENCE</scope>
    <source>
        <strain evidence="5">CBS 121410</strain>
    </source>
</reference>
<gene>
    <name evidence="5" type="ORF">K490DRAFT_41720</name>
</gene>
<dbReference type="PANTHER" id="PTHR24068">
    <property type="entry name" value="UBIQUITIN-CONJUGATING ENZYME E2"/>
    <property type="match status" value="1"/>
</dbReference>
<dbReference type="SUPFAM" id="SSF53300">
    <property type="entry name" value="vWA-like"/>
    <property type="match status" value="1"/>
</dbReference>
<protein>
    <recommendedName>
        <fullName evidence="1">peptidylprolyl isomerase</fullName>
        <ecNumber evidence="1">5.2.1.8</ecNumber>
    </recommendedName>
</protein>
<dbReference type="InterPro" id="IPR000608">
    <property type="entry name" value="UBC"/>
</dbReference>
<dbReference type="SMART" id="SM00504">
    <property type="entry name" value="Ubox"/>
    <property type="match status" value="1"/>
</dbReference>
<feature type="domain" description="U-box" evidence="4">
    <location>
        <begin position="651"/>
        <end position="724"/>
    </location>
</feature>
<feature type="domain" description="UBC core" evidence="3">
    <location>
        <begin position="1197"/>
        <end position="1343"/>
    </location>
</feature>
<evidence type="ECO:0000259" key="3">
    <source>
        <dbReference type="PROSITE" id="PS50127"/>
    </source>
</evidence>
<dbReference type="Pfam" id="PF00092">
    <property type="entry name" value="VWA"/>
    <property type="match status" value="1"/>
</dbReference>
<dbReference type="InterPro" id="IPR016135">
    <property type="entry name" value="UBQ-conjugating_enzyme/RWD"/>
</dbReference>
<dbReference type="GO" id="GO:0016567">
    <property type="term" value="P:protein ubiquitination"/>
    <property type="evidence" value="ECO:0007669"/>
    <property type="project" value="InterPro"/>
</dbReference>
<evidence type="ECO:0000313" key="6">
    <source>
        <dbReference type="Proteomes" id="UP000799776"/>
    </source>
</evidence>
<dbReference type="CDD" id="cd00198">
    <property type="entry name" value="vWFA"/>
    <property type="match status" value="1"/>
</dbReference>
<dbReference type="EC" id="5.2.1.8" evidence="1"/>
<dbReference type="Pfam" id="PF04564">
    <property type="entry name" value="U-box"/>
    <property type="match status" value="1"/>
</dbReference>
<sequence>MLDTEDVLADVVLSPRTETIAAICKKKTSPPVGAGDKAKDGIKLRVITPALAQRHRELSDIPVLSETVAANTTLGQLKASISNQLKPANNPATATWILDLYMAGVPVTTQNLGKTVAEAKLDDASVQGVLNVYAIMRKPPGRLSPASTGKDIVFGDTECWAHPNAQSERGMAMLLSSLRVFTDRINARSMDQSSQDAILHVVHLLTNFPPAVRTTYILMSGRAPKPFECAALIQALYEVLRSRVISQSSTDLHNVLDPSRLLLGLVLEKAKQLKLAERTEDESTTPYFDAMQTSDLQASSPTLVGKEVYVDRLKTLCGMSSEVVAFDLDPNTALRYADEGRTDAVFSPQELTGLHNLALLAERNGLAVVAPTKLAQAKAPALTLDGEGLLAVYTGRTACAKPGEDFNFFRPTKNREEPVDVALTTQSLAPIIQQREKDGTTVYDSFGVGERRAITDPDEILMICVDTSRSMMEASDFTDALNDPDTLSSDKTMNTGQTNHMTSTIEEMRDLLVGHESWRDILQMLNDAPAESTDLETEEVSMSEPKQTKKAEDVIRMLRILSTRELHHNHALLSRIAWRSDANKWQSRVAFLEKFISGLDAHRQAICDFLVFRAGNASKATDDWIWRPGQSIPSFRRSSASDEDDDTEQFSISHEFLDPVSLELLEDPVKTTDGFVYGRKIIERWFQIRKTSPNTGLEVSDTTLTPATDLANRINSWIMAADILKPQDQRIPGSTSTHRLEIQIMTRTGTFNRKVTRDLTLKQLYQVVFRGMKGRYTNFSLSCAGTSFGSSRRLIASTNIRQGSTIHTYICEPLADSAREGISDSGPRGSVNLDEMCLIKVFDNPSSPLFSYWVPQDTTKSVASVLFKYWRYAMKHLIWCEIDDRHIYTDSQRLEDGYTQANLQNHWLPLSEMMNNFDAYGILAEEDLFARKRSGCNQGAHKPLVLKIRIAGRSNYSPETGFLKVELSRLDVLKQMFEAFTNRILAYNYQTHIGLITFDTVPKVAQEITHVFEDFRHTVNSMNAHGDTAIWDALFLANCQLTRHAQRFPQAKKRILCISDGMDTSSEMSAMAVCNTLKRNNVLVDSFCIGSDNNAELRTVSYILGGYKFVPRSLEQAMAICELEPVLTQTERQQVAGPLTGRLTHNVFTQLSRNAKAEVVTRDTVPSRKQHVHANDSFVRLSGFARSRAVNRTDSNLRTSRLHTEIKEIVARAHPYYDVYISESNMAFWKIVMQGPPGSSYAAGTFVLYLDMEEDYPAFPPKGRFMTPIHHPNINRHGRICHSIFDRNWTADTTNAQVLDTVYGLLMQPELTDPVNAVITLDYHHDEVHFQEEVRDHIAKHATKSRQQWCAELTGGH</sequence>
<dbReference type="OrthoDB" id="10069349at2759"/>
<evidence type="ECO:0000259" key="4">
    <source>
        <dbReference type="PROSITE" id="PS51698"/>
    </source>
</evidence>
<dbReference type="EMBL" id="ML978719">
    <property type="protein sequence ID" value="KAF2087739.1"/>
    <property type="molecule type" value="Genomic_DNA"/>
</dbReference>
<dbReference type="SUPFAM" id="SSF57850">
    <property type="entry name" value="RING/U-box"/>
    <property type="match status" value="1"/>
</dbReference>
<dbReference type="Proteomes" id="UP000799776">
    <property type="component" value="Unassembled WGS sequence"/>
</dbReference>
<dbReference type="PROSITE" id="PS50127">
    <property type="entry name" value="UBC_2"/>
    <property type="match status" value="1"/>
</dbReference>
<dbReference type="Gene3D" id="3.40.50.410">
    <property type="entry name" value="von Willebrand factor, type A domain"/>
    <property type="match status" value="1"/>
</dbReference>
<dbReference type="SUPFAM" id="SSF54495">
    <property type="entry name" value="UBC-like"/>
    <property type="match status" value="1"/>
</dbReference>
<dbReference type="Gene3D" id="3.10.110.10">
    <property type="entry name" value="Ubiquitin Conjugating Enzyme"/>
    <property type="match status" value="1"/>
</dbReference>
<keyword evidence="6" id="KW-1185">Reference proteome</keyword>
<dbReference type="PROSITE" id="PS51698">
    <property type="entry name" value="U_BOX"/>
    <property type="match status" value="1"/>
</dbReference>
<comment type="caution">
    <text evidence="5">The sequence shown here is derived from an EMBL/GenBank/DDBJ whole genome shotgun (WGS) entry which is preliminary data.</text>
</comment>
<dbReference type="InterPro" id="IPR036465">
    <property type="entry name" value="vWFA_dom_sf"/>
</dbReference>
<keyword evidence="2" id="KW-0413">Isomerase</keyword>
<name>A0A9P4HXA6_9PEZI</name>
<dbReference type="SMART" id="SM00212">
    <property type="entry name" value="UBCc"/>
    <property type="match status" value="1"/>
</dbReference>
<keyword evidence="2" id="KW-0697">Rotamase</keyword>
<dbReference type="Gene3D" id="3.30.40.10">
    <property type="entry name" value="Zinc/RING finger domain, C3HC4 (zinc finger)"/>
    <property type="match status" value="1"/>
</dbReference>
<organism evidence="5 6">
    <name type="scientific">Saccharata proteae CBS 121410</name>
    <dbReference type="NCBI Taxonomy" id="1314787"/>
    <lineage>
        <taxon>Eukaryota</taxon>
        <taxon>Fungi</taxon>
        <taxon>Dikarya</taxon>
        <taxon>Ascomycota</taxon>
        <taxon>Pezizomycotina</taxon>
        <taxon>Dothideomycetes</taxon>
        <taxon>Dothideomycetes incertae sedis</taxon>
        <taxon>Botryosphaeriales</taxon>
        <taxon>Saccharataceae</taxon>
        <taxon>Saccharata</taxon>
    </lineage>
</organism>
<proteinExistence type="predicted"/>
<evidence type="ECO:0000256" key="1">
    <source>
        <dbReference type="ARBA" id="ARBA00013194"/>
    </source>
</evidence>
<evidence type="ECO:0000313" key="5">
    <source>
        <dbReference type="EMBL" id="KAF2087739.1"/>
    </source>
</evidence>
<dbReference type="GO" id="GO:0003755">
    <property type="term" value="F:peptidyl-prolyl cis-trans isomerase activity"/>
    <property type="evidence" value="ECO:0007669"/>
    <property type="project" value="UniProtKB-KW"/>
</dbReference>
<dbReference type="GO" id="GO:0004842">
    <property type="term" value="F:ubiquitin-protein transferase activity"/>
    <property type="evidence" value="ECO:0007669"/>
    <property type="project" value="InterPro"/>
</dbReference>
<accession>A0A9P4HXA6</accession>
<dbReference type="InterPro" id="IPR002035">
    <property type="entry name" value="VWF_A"/>
</dbReference>
<dbReference type="InterPro" id="IPR013083">
    <property type="entry name" value="Znf_RING/FYVE/PHD"/>
</dbReference>